<dbReference type="EMBL" id="AM114193">
    <property type="protein sequence ID" value="CAJ36157.1"/>
    <property type="molecule type" value="Genomic_DNA"/>
</dbReference>
<dbReference type="RefSeq" id="WP_012036354.1">
    <property type="nucleotide sequence ID" value="NC_009464.1"/>
</dbReference>
<accession>Q0W636</accession>
<reference evidence="1 2" key="1">
    <citation type="journal article" date="2006" name="Science">
        <title>Genome of rice cluster I archaea -- the key methane producers in the rice rhizosphere.</title>
        <authorList>
            <person name="Erkel C."/>
            <person name="Kube M."/>
            <person name="Reinhardt R."/>
            <person name="Liesack W."/>
        </authorList>
    </citation>
    <scope>NUCLEOTIDE SEQUENCE [LARGE SCALE GENOMIC DNA]</scope>
    <source>
        <strain evidence="2">DSM 22066 / NBRC 105507 / MRE50</strain>
    </source>
</reference>
<proteinExistence type="predicted"/>
<dbReference type="Gene3D" id="2.60.120.380">
    <property type="match status" value="1"/>
</dbReference>
<dbReference type="eggNOG" id="arCOG04987">
    <property type="taxonomic scope" value="Archaea"/>
</dbReference>
<protein>
    <submittedName>
        <fullName evidence="1">Uncharacterized protein</fullName>
    </submittedName>
</protein>
<evidence type="ECO:0000313" key="2">
    <source>
        <dbReference type="Proteomes" id="UP000000663"/>
    </source>
</evidence>
<dbReference type="KEGG" id="rci:RCIX786"/>
<evidence type="ECO:0000313" key="1">
    <source>
        <dbReference type="EMBL" id="CAJ36157.1"/>
    </source>
</evidence>
<name>Q0W636_METAR</name>
<sequence length="305" mass="32780">MFKRTASVAMLIMLILSFTVGSVSNTAAYSTVTTVTVTAEPHSLFPGVTMFPGQGAVAVASDRVYAVPAGVSYTTVVVDMESIRLEPQFPGKGRLLEGQTFTPTGAVFLTANYLPGAEAQAVLVGNVMLYEPGNLTPKKFPVRWEQNGSHLPGKPEFIAHVMIAGGGIDAGNRSDIYEFSSKIILDEAALADRAYVISQYSAGPSPYNQAVKAGDDNWHTVNVAEAIDSLDVDLKWEEGDSDLRLMIYTPDGKVLGPYYDDADGAADDRINLNITRSEGLAAGEWYLKVSDTAKIGETDYYVKTS</sequence>
<gene>
    <name evidence="1" type="ORF">RCIX786</name>
</gene>
<dbReference type="OrthoDB" id="106319at2157"/>
<dbReference type="Proteomes" id="UP000000663">
    <property type="component" value="Chromosome"/>
</dbReference>
<dbReference type="AlphaFoldDB" id="Q0W636"/>
<organism evidence="1 2">
    <name type="scientific">Methanocella arvoryzae (strain DSM 22066 / NBRC 105507 / MRE50)</name>
    <dbReference type="NCBI Taxonomy" id="351160"/>
    <lineage>
        <taxon>Archaea</taxon>
        <taxon>Methanobacteriati</taxon>
        <taxon>Methanobacteriota</taxon>
        <taxon>Stenosarchaea group</taxon>
        <taxon>Methanomicrobia</taxon>
        <taxon>Methanocellales</taxon>
        <taxon>Methanocellaceae</taxon>
        <taxon>Methanocella</taxon>
    </lineage>
</organism>
<dbReference type="GeneID" id="25397310"/>
<keyword evidence="2" id="KW-1185">Reference proteome</keyword>
<dbReference type="STRING" id="351160.RCIX786"/>